<evidence type="ECO:0000313" key="1">
    <source>
        <dbReference type="EnsemblPlants" id="KQL00013"/>
    </source>
</evidence>
<reference evidence="1" key="2">
    <citation type="submission" date="2018-08" db="UniProtKB">
        <authorList>
            <consortium name="EnsemblPlants"/>
        </authorList>
    </citation>
    <scope>IDENTIFICATION</scope>
    <source>
        <strain evidence="1">Yugu1</strain>
    </source>
</reference>
<dbReference type="AlphaFoldDB" id="K3YFJ3"/>
<evidence type="ECO:0000313" key="2">
    <source>
        <dbReference type="Proteomes" id="UP000004995"/>
    </source>
</evidence>
<keyword evidence="2" id="KW-1185">Reference proteome</keyword>
<proteinExistence type="predicted"/>
<dbReference type="EnsemblPlants" id="KQL00013">
    <property type="protein sequence ID" value="KQL00013"/>
    <property type="gene ID" value="SETIT_013011mg"/>
</dbReference>
<protein>
    <submittedName>
        <fullName evidence="1">Uncharacterized protein</fullName>
    </submittedName>
</protein>
<dbReference type="InParanoid" id="K3YFJ3"/>
<name>K3YFJ3_SETIT</name>
<dbReference type="HOGENOM" id="CLU_3192314_0_0_1"/>
<reference evidence="2" key="1">
    <citation type="journal article" date="2012" name="Nat. Biotechnol.">
        <title>Reference genome sequence of the model plant Setaria.</title>
        <authorList>
            <person name="Bennetzen J.L."/>
            <person name="Schmutz J."/>
            <person name="Wang H."/>
            <person name="Percifield R."/>
            <person name="Hawkins J."/>
            <person name="Pontaroli A.C."/>
            <person name="Estep M."/>
            <person name="Feng L."/>
            <person name="Vaughn J.N."/>
            <person name="Grimwood J."/>
            <person name="Jenkins J."/>
            <person name="Barry K."/>
            <person name="Lindquist E."/>
            <person name="Hellsten U."/>
            <person name="Deshpande S."/>
            <person name="Wang X."/>
            <person name="Wu X."/>
            <person name="Mitros T."/>
            <person name="Triplett J."/>
            <person name="Yang X."/>
            <person name="Ye C.Y."/>
            <person name="Mauro-Herrera M."/>
            <person name="Wang L."/>
            <person name="Li P."/>
            <person name="Sharma M."/>
            <person name="Sharma R."/>
            <person name="Ronald P.C."/>
            <person name="Panaud O."/>
            <person name="Kellogg E.A."/>
            <person name="Brutnell T.P."/>
            <person name="Doust A.N."/>
            <person name="Tuskan G.A."/>
            <person name="Rokhsar D."/>
            <person name="Devos K.M."/>
        </authorList>
    </citation>
    <scope>NUCLEOTIDE SEQUENCE [LARGE SCALE GENOMIC DNA]</scope>
    <source>
        <strain evidence="2">cv. Yugu1</strain>
    </source>
</reference>
<dbReference type="Gramene" id="KQL00013">
    <property type="protein sequence ID" value="KQL00013"/>
    <property type="gene ID" value="SETIT_013011mg"/>
</dbReference>
<accession>K3YFJ3</accession>
<sequence length="46" mass="4706">MERCASRAMAGLARASGSAISSLPISECGSSSTVGHRGSVLWPWQG</sequence>
<dbReference type="Proteomes" id="UP000004995">
    <property type="component" value="Unassembled WGS sequence"/>
</dbReference>
<dbReference type="EMBL" id="AGNK02004592">
    <property type="status" value="NOT_ANNOTATED_CDS"/>
    <property type="molecule type" value="Genomic_DNA"/>
</dbReference>
<organism evidence="1 2">
    <name type="scientific">Setaria italica</name>
    <name type="common">Foxtail millet</name>
    <name type="synonym">Panicum italicum</name>
    <dbReference type="NCBI Taxonomy" id="4555"/>
    <lineage>
        <taxon>Eukaryota</taxon>
        <taxon>Viridiplantae</taxon>
        <taxon>Streptophyta</taxon>
        <taxon>Embryophyta</taxon>
        <taxon>Tracheophyta</taxon>
        <taxon>Spermatophyta</taxon>
        <taxon>Magnoliopsida</taxon>
        <taxon>Liliopsida</taxon>
        <taxon>Poales</taxon>
        <taxon>Poaceae</taxon>
        <taxon>PACMAD clade</taxon>
        <taxon>Panicoideae</taxon>
        <taxon>Panicodae</taxon>
        <taxon>Paniceae</taxon>
        <taxon>Cenchrinae</taxon>
        <taxon>Setaria</taxon>
    </lineage>
</organism>